<dbReference type="InterPro" id="IPR036638">
    <property type="entry name" value="HLH_DNA-bd_sf"/>
</dbReference>
<feature type="region of interest" description="Disordered" evidence="1">
    <location>
        <begin position="113"/>
        <end position="137"/>
    </location>
</feature>
<keyword evidence="4" id="KW-1185">Reference proteome</keyword>
<dbReference type="GO" id="GO:0046983">
    <property type="term" value="F:protein dimerization activity"/>
    <property type="evidence" value="ECO:0007669"/>
    <property type="project" value="InterPro"/>
</dbReference>
<reference evidence="4" key="1">
    <citation type="submission" date="2014-10" db="EMBL/GenBank/DDBJ databases">
        <authorList>
            <person name="King R."/>
        </authorList>
    </citation>
    <scope>NUCLEOTIDE SEQUENCE [LARGE SCALE GENOMIC DNA]</scope>
    <source>
        <strain evidence="4">A3/5</strain>
    </source>
</reference>
<dbReference type="Proteomes" id="UP000245910">
    <property type="component" value="Chromosome IIII"/>
</dbReference>
<protein>
    <recommendedName>
        <fullName evidence="2">BHLH domain-containing protein</fullName>
    </recommendedName>
</protein>
<dbReference type="Pfam" id="PF00010">
    <property type="entry name" value="HLH"/>
    <property type="match status" value="1"/>
</dbReference>
<dbReference type="SUPFAM" id="SSF47459">
    <property type="entry name" value="HLH, helix-loop-helix DNA-binding domain"/>
    <property type="match status" value="1"/>
</dbReference>
<dbReference type="AlphaFoldDB" id="A0A2L2T3K2"/>
<dbReference type="Gene3D" id="4.10.280.10">
    <property type="entry name" value="Helix-loop-helix DNA-binding domain"/>
    <property type="match status" value="1"/>
</dbReference>
<feature type="domain" description="BHLH" evidence="2">
    <location>
        <begin position="168"/>
        <end position="230"/>
    </location>
</feature>
<evidence type="ECO:0000256" key="1">
    <source>
        <dbReference type="SAM" id="MobiDB-lite"/>
    </source>
</evidence>
<dbReference type="STRING" id="56646.A0A2L2T3K2"/>
<evidence type="ECO:0000313" key="3">
    <source>
        <dbReference type="EMBL" id="CEI39819.1"/>
    </source>
</evidence>
<dbReference type="InterPro" id="IPR011598">
    <property type="entry name" value="bHLH_dom"/>
</dbReference>
<accession>A0A2L2T3K2</accession>
<evidence type="ECO:0000313" key="4">
    <source>
        <dbReference type="Proteomes" id="UP000245910"/>
    </source>
</evidence>
<evidence type="ECO:0000259" key="2">
    <source>
        <dbReference type="Pfam" id="PF00010"/>
    </source>
</evidence>
<organism evidence="3 4">
    <name type="scientific">Fusarium venenatum</name>
    <dbReference type="NCBI Taxonomy" id="56646"/>
    <lineage>
        <taxon>Eukaryota</taxon>
        <taxon>Fungi</taxon>
        <taxon>Dikarya</taxon>
        <taxon>Ascomycota</taxon>
        <taxon>Pezizomycotina</taxon>
        <taxon>Sordariomycetes</taxon>
        <taxon>Hypocreomycetidae</taxon>
        <taxon>Hypocreales</taxon>
        <taxon>Nectriaceae</taxon>
        <taxon>Fusarium</taxon>
    </lineage>
</organism>
<sequence length="252" mass="27954">MATCDILKDNGAFHYGIGNSQFELPIEFLLCPSSQGHEPVTTGLPNVSSSLSFTTRPDEHDATRYCAPNLDSTHQSLLTGGDGSFDPMAHAKDIDIPDFISTGIWTKDVPTQISQDGTAEGHNVRNNQQEIKDGSQKDLVEVKLRSASHKPKHFRSKPAVSPGVEQARNCHNKVEKQYRARLKKRFERLLAALQVPTSSQNVDGIAIGSLDDSYYYSRGEVLDLATERILILKEENERLTRRAQASSIYVSK</sequence>
<dbReference type="EMBL" id="LN649232">
    <property type="protein sequence ID" value="CEI39819.1"/>
    <property type="molecule type" value="Genomic_DNA"/>
</dbReference>
<proteinExistence type="predicted"/>
<name>A0A2L2T3K2_9HYPO</name>